<dbReference type="InterPro" id="IPR009027">
    <property type="entry name" value="Ribosomal_bL9/RNase_H1_N"/>
</dbReference>
<dbReference type="Gene3D" id="3.40.5.10">
    <property type="entry name" value="Ribosomal protein L9, N-terminal domain"/>
    <property type="match status" value="1"/>
</dbReference>
<dbReference type="EMBL" id="JAZDUA010000115">
    <property type="protein sequence ID" value="KAK7867573.1"/>
    <property type="molecule type" value="Genomic_DNA"/>
</dbReference>
<comment type="caution">
    <text evidence="7">The sequence shown here is derived from an EMBL/GenBank/DDBJ whole genome shotgun (WGS) entry which is preliminary data.</text>
</comment>
<comment type="similarity">
    <text evidence="1">Belongs to the bacterial ribosomal protein bL9 family.</text>
</comment>
<evidence type="ECO:0000313" key="7">
    <source>
        <dbReference type="EMBL" id="KAK7867573.1"/>
    </source>
</evidence>
<gene>
    <name evidence="7" type="ORF">R5R35_014782</name>
</gene>
<dbReference type="PANTHER" id="PTHR21368">
    <property type="entry name" value="50S RIBOSOMAL PROTEIN L9"/>
    <property type="match status" value="1"/>
</dbReference>
<evidence type="ECO:0000256" key="5">
    <source>
        <dbReference type="ARBA" id="ARBA00035381"/>
    </source>
</evidence>
<evidence type="ECO:0000256" key="4">
    <source>
        <dbReference type="ARBA" id="ARBA00035194"/>
    </source>
</evidence>
<dbReference type="GO" id="GO:0006412">
    <property type="term" value="P:translation"/>
    <property type="evidence" value="ECO:0007669"/>
    <property type="project" value="InterPro"/>
</dbReference>
<proteinExistence type="inferred from homology"/>
<dbReference type="InterPro" id="IPR000244">
    <property type="entry name" value="Ribosomal_bL9"/>
</dbReference>
<dbReference type="SUPFAM" id="SSF55658">
    <property type="entry name" value="L9 N-domain-like"/>
    <property type="match status" value="1"/>
</dbReference>
<dbReference type="InterPro" id="IPR036935">
    <property type="entry name" value="Ribosomal_bL9_N_sf"/>
</dbReference>
<dbReference type="GO" id="GO:0005840">
    <property type="term" value="C:ribosome"/>
    <property type="evidence" value="ECO:0007669"/>
    <property type="project" value="UniProtKB-KW"/>
</dbReference>
<dbReference type="Proteomes" id="UP001378592">
    <property type="component" value="Unassembled WGS sequence"/>
</dbReference>
<keyword evidence="3" id="KW-0687">Ribonucleoprotein</keyword>
<protein>
    <recommendedName>
        <fullName evidence="4">Large ribosomal subunit protein bL9m</fullName>
    </recommendedName>
    <alternativeName>
        <fullName evidence="5">39S ribosomal protein L9, mitochondrial</fullName>
    </alternativeName>
</protein>
<reference evidence="7 8" key="1">
    <citation type="submission" date="2024-03" db="EMBL/GenBank/DDBJ databases">
        <title>The genome assembly and annotation of the cricket Gryllus longicercus Weissman &amp; Gray.</title>
        <authorList>
            <person name="Szrajer S."/>
            <person name="Gray D."/>
            <person name="Ylla G."/>
        </authorList>
    </citation>
    <scope>NUCLEOTIDE SEQUENCE [LARGE SCALE GENOMIC DNA]</scope>
    <source>
        <strain evidence="7">DAG 2021-001</strain>
        <tissue evidence="7">Whole body minus gut</tissue>
    </source>
</reference>
<dbReference type="InterPro" id="IPR020070">
    <property type="entry name" value="Ribosomal_bL9_N"/>
</dbReference>
<organism evidence="7 8">
    <name type="scientific">Gryllus longicercus</name>
    <dbReference type="NCBI Taxonomy" id="2509291"/>
    <lineage>
        <taxon>Eukaryota</taxon>
        <taxon>Metazoa</taxon>
        <taxon>Ecdysozoa</taxon>
        <taxon>Arthropoda</taxon>
        <taxon>Hexapoda</taxon>
        <taxon>Insecta</taxon>
        <taxon>Pterygota</taxon>
        <taxon>Neoptera</taxon>
        <taxon>Polyneoptera</taxon>
        <taxon>Orthoptera</taxon>
        <taxon>Ensifera</taxon>
        <taxon>Gryllidea</taxon>
        <taxon>Grylloidea</taxon>
        <taxon>Gryllidae</taxon>
        <taxon>Gryllinae</taxon>
        <taxon>Gryllus</taxon>
    </lineage>
</organism>
<feature type="domain" description="Ribosomal protein L9" evidence="6">
    <location>
        <begin position="78"/>
        <end position="123"/>
    </location>
</feature>
<evidence type="ECO:0000256" key="3">
    <source>
        <dbReference type="ARBA" id="ARBA00023274"/>
    </source>
</evidence>
<name>A0AAN9W1Q7_9ORTH</name>
<sequence>MTGYCASRLVTGVLGWNGHCLRAPSTVPLILQIRNTFILQRRTPPGLTKKNKRPKLRSRHYVYDLVEDTNLRKQENLNVILTSYVQGLGVKGDRVSVKPKLAYEKLLLPGLAVYATRENVKMYEESVDKEEKTPAFSSASVERTVGILSRQILAVVMNLETEWTLQPWHLRISFRKAGFIVPEYAIELPEEPIKGPNLDLEGKEFKITVTINKSETVPVRCRIHHWSTNPGDRLPYVQDHWQQTAEPLFPDNQKSFQSDQ</sequence>
<dbReference type="Pfam" id="PF01281">
    <property type="entry name" value="Ribosomal_L9_N"/>
    <property type="match status" value="1"/>
</dbReference>
<evidence type="ECO:0000256" key="2">
    <source>
        <dbReference type="ARBA" id="ARBA00022980"/>
    </source>
</evidence>
<dbReference type="AlphaFoldDB" id="A0AAN9W1Q7"/>
<accession>A0AAN9W1Q7</accession>
<dbReference type="GO" id="GO:0003735">
    <property type="term" value="F:structural constituent of ribosome"/>
    <property type="evidence" value="ECO:0007669"/>
    <property type="project" value="InterPro"/>
</dbReference>
<keyword evidence="2" id="KW-0689">Ribosomal protein</keyword>
<dbReference type="GO" id="GO:1990904">
    <property type="term" value="C:ribonucleoprotein complex"/>
    <property type="evidence" value="ECO:0007669"/>
    <property type="project" value="UniProtKB-KW"/>
</dbReference>
<evidence type="ECO:0000313" key="8">
    <source>
        <dbReference type="Proteomes" id="UP001378592"/>
    </source>
</evidence>
<keyword evidence="8" id="KW-1185">Reference proteome</keyword>
<evidence type="ECO:0000256" key="1">
    <source>
        <dbReference type="ARBA" id="ARBA00010605"/>
    </source>
</evidence>
<evidence type="ECO:0000259" key="6">
    <source>
        <dbReference type="Pfam" id="PF01281"/>
    </source>
</evidence>